<keyword evidence="3" id="KW-1185">Reference proteome</keyword>
<evidence type="ECO:0000313" key="2">
    <source>
        <dbReference type="EMBL" id="MFC4302806.1"/>
    </source>
</evidence>
<organism evidence="2 3">
    <name type="scientific">Cohnella boryungensis</name>
    <dbReference type="NCBI Taxonomy" id="768479"/>
    <lineage>
        <taxon>Bacteria</taxon>
        <taxon>Bacillati</taxon>
        <taxon>Bacillota</taxon>
        <taxon>Bacilli</taxon>
        <taxon>Bacillales</taxon>
        <taxon>Paenibacillaceae</taxon>
        <taxon>Cohnella</taxon>
    </lineage>
</organism>
<dbReference type="EMBL" id="JBHSED010000005">
    <property type="protein sequence ID" value="MFC4302806.1"/>
    <property type="molecule type" value="Genomic_DNA"/>
</dbReference>
<dbReference type="RefSeq" id="WP_204603327.1">
    <property type="nucleotide sequence ID" value="NZ_JBHSED010000005.1"/>
</dbReference>
<keyword evidence="1" id="KW-0812">Transmembrane</keyword>
<comment type="caution">
    <text evidence="2">The sequence shown here is derived from an EMBL/GenBank/DDBJ whole genome shotgun (WGS) entry which is preliminary data.</text>
</comment>
<reference evidence="3" key="1">
    <citation type="journal article" date="2019" name="Int. J. Syst. Evol. Microbiol.">
        <title>The Global Catalogue of Microorganisms (GCM) 10K type strain sequencing project: providing services to taxonomists for standard genome sequencing and annotation.</title>
        <authorList>
            <consortium name="The Broad Institute Genomics Platform"/>
            <consortium name="The Broad Institute Genome Sequencing Center for Infectious Disease"/>
            <person name="Wu L."/>
            <person name="Ma J."/>
        </authorList>
    </citation>
    <scope>NUCLEOTIDE SEQUENCE [LARGE SCALE GENOMIC DNA]</scope>
    <source>
        <strain evidence="3">CGMCC 4.1641</strain>
    </source>
</reference>
<gene>
    <name evidence="2" type="ORF">ACFO1S_05030</name>
</gene>
<evidence type="ECO:0000256" key="1">
    <source>
        <dbReference type="SAM" id="Phobius"/>
    </source>
</evidence>
<feature type="transmembrane region" description="Helical" evidence="1">
    <location>
        <begin position="6"/>
        <end position="27"/>
    </location>
</feature>
<keyword evidence="1" id="KW-0472">Membrane</keyword>
<proteinExistence type="predicted"/>
<keyword evidence="1" id="KW-1133">Transmembrane helix</keyword>
<evidence type="ECO:0000313" key="3">
    <source>
        <dbReference type="Proteomes" id="UP001595755"/>
    </source>
</evidence>
<dbReference type="Proteomes" id="UP001595755">
    <property type="component" value="Unassembled WGS sequence"/>
</dbReference>
<sequence>MNEWSATVWASISAMMAALVLTLIVVLGSMARESALIQHEEDTAVAIVQEQRKYIQFNEDARLMAQDVMSAIAESKGFPETRVFLTAPGQGGSNYTWRWYSVSNPWPRPMPSPAAGRDFTDLSVTGVTQIFDSISNTDRFSAELKKDENGAVVGIWFRRL</sequence>
<protein>
    <submittedName>
        <fullName evidence="2">Uncharacterized protein</fullName>
    </submittedName>
</protein>
<name>A0ABV8S5H6_9BACL</name>
<accession>A0ABV8S5H6</accession>